<sequence>MAGGNHDSTTATVGLPPRRMSAFSLALILSSSNCEREVCARWMVDDLLGMHSTVVGRHVRDSRRRAMLYRRRHPVKYRLHERC</sequence>
<evidence type="ECO:0000313" key="1">
    <source>
        <dbReference type="EMBL" id="KZT24973.1"/>
    </source>
</evidence>
<dbReference type="AlphaFoldDB" id="A0A165SCW2"/>
<dbReference type="EMBL" id="KV425574">
    <property type="protein sequence ID" value="KZT24973.1"/>
    <property type="molecule type" value="Genomic_DNA"/>
</dbReference>
<accession>A0A165SCW2</accession>
<evidence type="ECO:0000313" key="2">
    <source>
        <dbReference type="Proteomes" id="UP000076761"/>
    </source>
</evidence>
<name>A0A165SCW2_9AGAM</name>
<keyword evidence="2" id="KW-1185">Reference proteome</keyword>
<protein>
    <submittedName>
        <fullName evidence="1">Uncharacterized protein</fullName>
    </submittedName>
</protein>
<dbReference type="Proteomes" id="UP000076761">
    <property type="component" value="Unassembled WGS sequence"/>
</dbReference>
<organism evidence="1 2">
    <name type="scientific">Neolentinus lepideus HHB14362 ss-1</name>
    <dbReference type="NCBI Taxonomy" id="1314782"/>
    <lineage>
        <taxon>Eukaryota</taxon>
        <taxon>Fungi</taxon>
        <taxon>Dikarya</taxon>
        <taxon>Basidiomycota</taxon>
        <taxon>Agaricomycotina</taxon>
        <taxon>Agaricomycetes</taxon>
        <taxon>Gloeophyllales</taxon>
        <taxon>Gloeophyllaceae</taxon>
        <taxon>Neolentinus</taxon>
    </lineage>
</organism>
<dbReference type="InParanoid" id="A0A165SCW2"/>
<reference evidence="1 2" key="1">
    <citation type="journal article" date="2016" name="Mol. Biol. Evol.">
        <title>Comparative Genomics of Early-Diverging Mushroom-Forming Fungi Provides Insights into the Origins of Lignocellulose Decay Capabilities.</title>
        <authorList>
            <person name="Nagy L.G."/>
            <person name="Riley R."/>
            <person name="Tritt A."/>
            <person name="Adam C."/>
            <person name="Daum C."/>
            <person name="Floudas D."/>
            <person name="Sun H."/>
            <person name="Yadav J.S."/>
            <person name="Pangilinan J."/>
            <person name="Larsson K.H."/>
            <person name="Matsuura K."/>
            <person name="Barry K."/>
            <person name="Labutti K."/>
            <person name="Kuo R."/>
            <person name="Ohm R.A."/>
            <person name="Bhattacharya S.S."/>
            <person name="Shirouzu T."/>
            <person name="Yoshinaga Y."/>
            <person name="Martin F.M."/>
            <person name="Grigoriev I.V."/>
            <person name="Hibbett D.S."/>
        </authorList>
    </citation>
    <scope>NUCLEOTIDE SEQUENCE [LARGE SCALE GENOMIC DNA]</scope>
    <source>
        <strain evidence="1 2">HHB14362 ss-1</strain>
    </source>
</reference>
<proteinExistence type="predicted"/>
<gene>
    <name evidence="1" type="ORF">NEOLEDRAFT_1134185</name>
</gene>